<feature type="non-terminal residue" evidence="4">
    <location>
        <position position="1"/>
    </location>
</feature>
<keyword evidence="5" id="KW-1185">Reference proteome</keyword>
<proteinExistence type="predicted"/>
<keyword evidence="2" id="KW-0472">Membrane</keyword>
<protein>
    <recommendedName>
        <fullName evidence="3">Endonuclease/exonuclease/phosphatase domain-containing protein</fullName>
    </recommendedName>
</protein>
<feature type="region of interest" description="Disordered" evidence="1">
    <location>
        <begin position="375"/>
        <end position="402"/>
    </location>
</feature>
<dbReference type="InterPro" id="IPR036397">
    <property type="entry name" value="RNaseH_sf"/>
</dbReference>
<dbReference type="EMBL" id="CAJNDS010000657">
    <property type="protein sequence ID" value="CAE7225719.1"/>
    <property type="molecule type" value="Genomic_DNA"/>
</dbReference>
<feature type="region of interest" description="Disordered" evidence="1">
    <location>
        <begin position="2835"/>
        <end position="2889"/>
    </location>
</feature>
<comment type="caution">
    <text evidence="4">The sequence shown here is derived from an EMBL/GenBank/DDBJ whole genome shotgun (WGS) entry which is preliminary data.</text>
</comment>
<organism evidence="4 5">
    <name type="scientific">Symbiodinium natans</name>
    <dbReference type="NCBI Taxonomy" id="878477"/>
    <lineage>
        <taxon>Eukaryota</taxon>
        <taxon>Sar</taxon>
        <taxon>Alveolata</taxon>
        <taxon>Dinophyceae</taxon>
        <taxon>Suessiales</taxon>
        <taxon>Symbiodiniaceae</taxon>
        <taxon>Symbiodinium</taxon>
    </lineage>
</organism>
<name>A0A812KK98_9DINO</name>
<dbReference type="SUPFAM" id="SSF53098">
    <property type="entry name" value="Ribonuclease H-like"/>
    <property type="match status" value="1"/>
</dbReference>
<dbReference type="GO" id="GO:0003824">
    <property type="term" value="F:catalytic activity"/>
    <property type="evidence" value="ECO:0007669"/>
    <property type="project" value="InterPro"/>
</dbReference>
<keyword evidence="2" id="KW-0812">Transmembrane</keyword>
<feature type="compositionally biased region" description="Basic and acidic residues" evidence="1">
    <location>
        <begin position="2850"/>
        <end position="2877"/>
    </location>
</feature>
<feature type="domain" description="Endonuclease/exonuclease/phosphatase" evidence="3">
    <location>
        <begin position="1754"/>
        <end position="1985"/>
    </location>
</feature>
<evidence type="ECO:0000313" key="5">
    <source>
        <dbReference type="Proteomes" id="UP000604046"/>
    </source>
</evidence>
<dbReference type="Pfam" id="PF03372">
    <property type="entry name" value="Exo_endo_phos"/>
    <property type="match status" value="1"/>
</dbReference>
<feature type="transmembrane region" description="Helical" evidence="2">
    <location>
        <begin position="1332"/>
        <end position="1354"/>
    </location>
</feature>
<keyword evidence="2" id="KW-1133">Transmembrane helix</keyword>
<evidence type="ECO:0000313" key="4">
    <source>
        <dbReference type="EMBL" id="CAE7225719.1"/>
    </source>
</evidence>
<evidence type="ECO:0000259" key="3">
    <source>
        <dbReference type="Pfam" id="PF03372"/>
    </source>
</evidence>
<evidence type="ECO:0000256" key="1">
    <source>
        <dbReference type="SAM" id="MobiDB-lite"/>
    </source>
</evidence>
<dbReference type="Proteomes" id="UP000604046">
    <property type="component" value="Unassembled WGS sequence"/>
</dbReference>
<accession>A0A812KK98</accession>
<feature type="compositionally biased region" description="Low complexity" evidence="1">
    <location>
        <begin position="380"/>
        <end position="396"/>
    </location>
</feature>
<dbReference type="PANTHER" id="PTHR19446">
    <property type="entry name" value="REVERSE TRANSCRIPTASES"/>
    <property type="match status" value="1"/>
</dbReference>
<dbReference type="GO" id="GO:0003676">
    <property type="term" value="F:nucleic acid binding"/>
    <property type="evidence" value="ECO:0007669"/>
    <property type="project" value="InterPro"/>
</dbReference>
<reference evidence="4" key="1">
    <citation type="submission" date="2021-02" db="EMBL/GenBank/DDBJ databases">
        <authorList>
            <person name="Dougan E. K."/>
            <person name="Rhodes N."/>
            <person name="Thang M."/>
            <person name="Chan C."/>
        </authorList>
    </citation>
    <scope>NUCLEOTIDE SEQUENCE</scope>
</reference>
<gene>
    <name evidence="4" type="ORF">SNAT2548_LOCUS8716</name>
</gene>
<dbReference type="InterPro" id="IPR036691">
    <property type="entry name" value="Endo/exonu/phosph_ase_sf"/>
</dbReference>
<dbReference type="Gene3D" id="3.30.420.10">
    <property type="entry name" value="Ribonuclease H-like superfamily/Ribonuclease H"/>
    <property type="match status" value="1"/>
</dbReference>
<dbReference type="InterPro" id="IPR012337">
    <property type="entry name" value="RNaseH-like_sf"/>
</dbReference>
<dbReference type="Gene3D" id="3.60.10.10">
    <property type="entry name" value="Endonuclease/exonuclease/phosphatase"/>
    <property type="match status" value="1"/>
</dbReference>
<dbReference type="OrthoDB" id="6627741at2759"/>
<evidence type="ECO:0000256" key="2">
    <source>
        <dbReference type="SAM" id="Phobius"/>
    </source>
</evidence>
<dbReference type="SUPFAM" id="SSF56219">
    <property type="entry name" value="DNase I-like"/>
    <property type="match status" value="1"/>
</dbReference>
<feature type="transmembrane region" description="Helical" evidence="2">
    <location>
        <begin position="1366"/>
        <end position="1394"/>
    </location>
</feature>
<dbReference type="InterPro" id="IPR005135">
    <property type="entry name" value="Endo/exonuclease/phosphatase"/>
</dbReference>
<sequence>MTDFVACLSDAASVDTVVRIWRPCCGPAAIGLSHALTETDVLEWLTAQGCRTDHDGFMLGSDSLQDPLDFVCVPPASGCWWIVRESGRREYLRPVALSQAGIPATVQPNGSACSLVADFRPPSTNAMPVGARARVGASIPDLFGLLTSTGLVWVSGTTRPQLLFLWVGAALSLGRAATNIFIVCMWQDRAAVFESKSNPLDWDALMQWAIATFTLQPVVPQRFCLVRDQQIFRYGSSLTGLRHGQLFAVGMNFDQQGPVTYLSPWEEEEELPVFTRSDWGGPLNAGPGGQRPHQLPAGIASASAGPTAPTVEATAVPAVPIRVMETCEAACQTPVSLTPNDTSLLAWEAATHQLGEALRLLRRIAGHQAHSDVTHSALGPAVPSNEPAPEAASASSTIRSTGASGRPVGIWIFAGIVGAYRPVLWTTLLLSAYCMSTDANPMDTDTPSLPAQARTVHHASVHGGVPDFAIPTYGNCLSLAVRQAVPSQYGFLQAHLSPTWQAWQAGRITLLPECPARTAVRFHIYHPGCLRRPVTGRLLMSPDCLRVLLVVCSQWATREGLAPVVPVHPQPDRSAVHLITSAPHEDQVHVLLWSPRLSVPSVLPRSVVAGELAAFSMGNQTGTVLPPVGAAHAGEFALRDGDCLPFWAAERVAANSRASGAWLGRFVMLWLAALSLQSETGTLSAAIMATLMTHAKAMQVATALPEFPLYMSCHMHGNTRHLPAARVETGAPLEPDDIRYGPPRAVTHILWQGADVMVCLRMCSCTTVNVAETALLIGVPFVMGASLQLDASPPRLTAVHWQIHQTSSADHAFPLLAPMVALVAVFSPRWVLALGLFWAGTSMVQQSGDTRVQEVPLAGAFPWHEDYHQRTLRPLSASNTFRLRLRTPFADAGDVHEVSCSCEWGWLVGLLLKDEPPWARSVLPIWPNPSSSILELVAVPPDTGSACILIVSETWQICLLLPRRARLDWYADAIAARTPGAFGQLYPPVAIEPTISQTEQADSLERLSPTLSLRSGDVFYASPLGHIRTGRRGGVVHIHSVSALRHCTLWQRFLHVIPSWECILWSPGCQPQVMTVPAGAEWLPHLGAFDAFLSAGIQGRWIPSPWAWGQQVHMVAACSLPHRVHILVRGEGQTECLVAPAIADVGFITHVFRRQAPEGPWTLAGHPDVLYHSEATMQVDLRDADVIRPGSPGRADSPAPAIAWSRVSLRSGSPVGASVPKLRHGDMIIARPPAAARVPGPMPICLTAEQARHHAVWLFRCLPGPLGALRLLALSLNGAGNMPDGRPYHGYQMRDYISVCVATKPIVSMLWYGIGVLSVANWHAHHHSPMSFAVLLIWTPLMSFCGMVMCLYPAPLWAAPHRRPLWPLLLTLLGFRGCSLGGVVPHSLLLFLWVSHCSHSALVKVLMPDSELRAEPALARWWKPYSGAHTDLWRTTPPRVTSIAQAIARSSLRLCYLRPRGAPVWNRHSSTRWEADITPAGQLQEKLYEYWLADDLPTSLPSQVPWQLQQAWHAYPPWTSGVPEQVLISTDGTGLHTGAWAFVVWGWHAGQWYRLGWEHGVVCQQWSVAPGLLSYAAELAALQTAALWACVWLDANAAAWHAKPTVVTAAVDNQAALGVAAGHASAAAEWAKDARRAWQALQTRVATRLAHVPGHAGFVVNELLDTLAGLAAKDGNLGVERPVCAPHHSALWAAAADDLWLVPYGRVVDGTKVLLQWDMPMPAEDIVARDAETSDSESVPPVPKPAHLAFRAVQANIQSIKDTMPHFFNRTGSGQRRAYLHKQLRDLQVHLVTLQECRSRQGRWVSGDFLTWRSGADRQGRYGCEIWLRSDWVPHCDSMDAWVIVCSTPQMLIIKTRAVCPPLCIISAHAPHADRPSTEISAFWGALGTHLSHLPSDATLLLGVDANADFAASDVDDILVGRRVTLQAPRLGDDKLAQLSRQARLVAPATFTTIHHGHDWTWQHASGLSKRLDHWLVSEAYKRFQDGLPRRPRAKPSQPYLSEEAWRHLCQLKQVRREKALAVVRAKQAWLGRCFRAWRERPGGARRLDVWRRVAVLSGQENRLRYRLHRLGRRDKVAHMQSLLSAATASWHVRGRPDQALLHLRWASRRAADRRRVRAAGGYDIQGELREQFRGQEHGTVVTPQALADTHAAWQSTPGKALPDVAPTLLQVEQLCRKQKPAKAPGPDGIRNGLWASQPAMAGRWTWQLHLKLALTGREPSDFKHAIACALYKKGPAALPANYRSIVLLNGVAKVWHSHLRSTIGRKVVNAYQPLQLGGRPGMHVGYALAAFRVAAGLTAQASRSHIALFVDVQAAFYEVDRELLFGESSGAARAEAVLPWVQDLLDRGALQVLGLDEAEIAMLRDCVRGSSWLLQGDRLPVLAARGSRPGDGLADVLFGAVMTCIIAKVNQELALVGIAHHSIAIACADEQAEPCAIAWLVLLADVDHAGDVPETVMRMGNVVFQIFRAFRLRVNTGPGKTEFLIDPRGAGADRVRGDMLQGTASIPILDEHVRIASEYKYLGVPQLPRDNGRHDIENAVSRGRAAEHAAGSLLTRSRLPWPVREGWVSGRILPAAYATLATSLAPGPRSLKPLEGLLDRIRRKIWQSWQEGHHAANCALEVLMPLQSPREALLVARCRLLIQLCCHAPSRVWDLFEAAYYRDAAWPQSLLASARVVWAAAGLSGDVASALRRQVQANAATLLRTCRRLSRFGTLLRACHDHWRQALPATPLEADRLPAPAPVSFPCRVCHHQSKTKHALAVHLHRSHGVVSHSMQYIVDATCRWCLKDFHSTTRLRYHIEHTSMCRYGLQHVVGPIYQAGVATKRKGALGHLRVPPLQTQGPRLPTPVERRASERDAYATADDLRQEREDWEAAERQQAAQDQLGPAALEDVTAPSPLWSGLERDCLWHIRLDWCPYWHIWACCAHTAWQTQAFWDAARSLRMEVLGPGPVPISEKIRSHGKRDECTSARQAYLRHTNSLMRLTECIGDRGALWWAGDLTQAVRTVMNAVAPGLSLLAVMVAGRKYVLVSRRQHAALSFEDAVAAGLLANTAGR</sequence>
<feature type="transmembrane region" description="Helical" evidence="2">
    <location>
        <begin position="1296"/>
        <end position="1320"/>
    </location>
</feature>